<reference evidence="2 3" key="1">
    <citation type="submission" date="2019-03" db="EMBL/GenBank/DDBJ databases">
        <title>Diversity of the mouse oral microbiome.</title>
        <authorList>
            <person name="Joseph S."/>
            <person name="Aduse-Opoku J."/>
            <person name="Curtis M."/>
            <person name="Wade W."/>
            <person name="Hashim A."/>
        </authorList>
    </citation>
    <scope>NUCLEOTIDE SEQUENCE [LARGE SCALE GENOMIC DNA]</scope>
    <source>
        <strain evidence="3">irhom_31</strain>
    </source>
</reference>
<evidence type="ECO:0000313" key="2">
    <source>
        <dbReference type="EMBL" id="TFU24001.1"/>
    </source>
</evidence>
<sequence>MPEATDLTYIEFCERYDSLLGGLARMGWTSSEAVHRASVLYPDIDRDLLDQAVHSGRWLFGGFQGQTHSNVLMASAIWYAVAVSFDFEPDYEYAAVGLDPTIVQDLPRMLESFAVPAEAIAGIVGRIGAALKYMAEHPYTELEEQAYDDFLANLPQEIAHISRGDFSWPPSRALIEDRLGDRSWSKALLKVGACPPDAEGQGIKLEAHSLSERTFRNTLGEFLNYCIRYDRKPSVLLYGSWAEDPARSGRVPRLGAVRAKYGSWHLALQAGRQMLNDALAMGGSPALPARSVAQPPADPTEPLNIEDIQAQGIGVVRPKPLTDSERSARAWQGLMSVMEQRLEELPWSLSLRMYYISPDVVATGDYTNYVSILRSPAGYFCELTSPEEFGLIEVELDTEFLEGAGWRTPAAGGRWTRNFLSVKDAAHGIIEAMREGMGCDHSDYFQSDDPTGSPAAHAAHPSTGSIPMVPVTGSGYVVIEDLD</sequence>
<dbReference type="OrthoDB" id="3536621at2"/>
<evidence type="ECO:0000313" key="3">
    <source>
        <dbReference type="Proteomes" id="UP000297951"/>
    </source>
</evidence>
<dbReference type="EMBL" id="SPQC01000003">
    <property type="protein sequence ID" value="TFU24001.1"/>
    <property type="molecule type" value="Genomic_DNA"/>
</dbReference>
<dbReference type="RefSeq" id="WP_135011192.1">
    <property type="nucleotide sequence ID" value="NZ_JADGLK010000003.1"/>
</dbReference>
<dbReference type="AlphaFoldDB" id="A0A4Y9F659"/>
<accession>A0A4Y9F659</accession>
<comment type="caution">
    <text evidence="2">The sequence shown here is derived from an EMBL/GenBank/DDBJ whole genome shotgun (WGS) entry which is preliminary data.</text>
</comment>
<dbReference type="Proteomes" id="UP000297951">
    <property type="component" value="Unassembled WGS sequence"/>
</dbReference>
<feature type="region of interest" description="Disordered" evidence="1">
    <location>
        <begin position="445"/>
        <end position="464"/>
    </location>
</feature>
<evidence type="ECO:0000256" key="1">
    <source>
        <dbReference type="SAM" id="MobiDB-lite"/>
    </source>
</evidence>
<protein>
    <submittedName>
        <fullName evidence="2">Uncharacterized protein</fullName>
    </submittedName>
</protein>
<name>A0A4Y9F659_9MICC</name>
<gene>
    <name evidence="2" type="ORF">E4U03_01305</name>
</gene>
<proteinExistence type="predicted"/>
<organism evidence="2 3">
    <name type="scientific">Rothia nasimurium</name>
    <dbReference type="NCBI Taxonomy" id="85336"/>
    <lineage>
        <taxon>Bacteria</taxon>
        <taxon>Bacillati</taxon>
        <taxon>Actinomycetota</taxon>
        <taxon>Actinomycetes</taxon>
        <taxon>Micrococcales</taxon>
        <taxon>Micrococcaceae</taxon>
        <taxon>Rothia</taxon>
    </lineage>
</organism>